<reference evidence="9" key="2">
    <citation type="journal article" date="2023" name="IMA Fungus">
        <title>Comparative genomic study of the Penicillium genus elucidates a diverse pangenome and 15 lateral gene transfer events.</title>
        <authorList>
            <person name="Petersen C."/>
            <person name="Sorensen T."/>
            <person name="Nielsen M.R."/>
            <person name="Sondergaard T.E."/>
            <person name="Sorensen J.L."/>
            <person name="Fitzpatrick D.A."/>
            <person name="Frisvad J.C."/>
            <person name="Nielsen K.L."/>
        </authorList>
    </citation>
    <scope>NUCLEOTIDE SEQUENCE</scope>
    <source>
        <strain evidence="9">IBT 30728</strain>
    </source>
</reference>
<dbReference type="FunFam" id="1.20.1250.20:FF:000068">
    <property type="entry name" value="MFS general substrate transporter"/>
    <property type="match status" value="1"/>
</dbReference>
<dbReference type="PANTHER" id="PTHR43791:SF24">
    <property type="entry name" value="NICOTINIC ACID PLASMA MEMBRANE TRANSPORTER"/>
    <property type="match status" value="1"/>
</dbReference>
<feature type="transmembrane region" description="Helical" evidence="7">
    <location>
        <begin position="93"/>
        <end position="112"/>
    </location>
</feature>
<organism evidence="9 10">
    <name type="scientific">Penicillium diatomitis</name>
    <dbReference type="NCBI Taxonomy" id="2819901"/>
    <lineage>
        <taxon>Eukaryota</taxon>
        <taxon>Fungi</taxon>
        <taxon>Dikarya</taxon>
        <taxon>Ascomycota</taxon>
        <taxon>Pezizomycotina</taxon>
        <taxon>Eurotiomycetes</taxon>
        <taxon>Eurotiomycetidae</taxon>
        <taxon>Eurotiales</taxon>
        <taxon>Aspergillaceae</taxon>
        <taxon>Penicillium</taxon>
    </lineage>
</organism>
<feature type="transmembrane region" description="Helical" evidence="7">
    <location>
        <begin position="319"/>
        <end position="342"/>
    </location>
</feature>
<dbReference type="GO" id="GO:0022857">
    <property type="term" value="F:transmembrane transporter activity"/>
    <property type="evidence" value="ECO:0007669"/>
    <property type="project" value="InterPro"/>
</dbReference>
<feature type="transmembrane region" description="Helical" evidence="7">
    <location>
        <begin position="55"/>
        <end position="73"/>
    </location>
</feature>
<evidence type="ECO:0000313" key="9">
    <source>
        <dbReference type="EMBL" id="KAJ5466553.1"/>
    </source>
</evidence>
<name>A0A9W9WK71_9EURO</name>
<dbReference type="PANTHER" id="PTHR43791">
    <property type="entry name" value="PERMEASE-RELATED"/>
    <property type="match status" value="1"/>
</dbReference>
<evidence type="ECO:0000313" key="10">
    <source>
        <dbReference type="Proteomes" id="UP001148312"/>
    </source>
</evidence>
<comment type="subcellular location">
    <subcellularLocation>
        <location evidence="1">Membrane</location>
        <topology evidence="1">Multi-pass membrane protein</topology>
    </subcellularLocation>
</comment>
<dbReference type="InterPro" id="IPR036259">
    <property type="entry name" value="MFS_trans_sf"/>
</dbReference>
<keyword evidence="4 7" id="KW-1133">Transmembrane helix</keyword>
<proteinExistence type="inferred from homology"/>
<reference evidence="9" key="1">
    <citation type="submission" date="2022-12" db="EMBL/GenBank/DDBJ databases">
        <authorList>
            <person name="Petersen C."/>
        </authorList>
    </citation>
    <scope>NUCLEOTIDE SEQUENCE</scope>
    <source>
        <strain evidence="9">IBT 30728</strain>
    </source>
</reference>
<dbReference type="SUPFAM" id="SSF103473">
    <property type="entry name" value="MFS general substrate transporter"/>
    <property type="match status" value="1"/>
</dbReference>
<evidence type="ECO:0000256" key="7">
    <source>
        <dbReference type="SAM" id="Phobius"/>
    </source>
</evidence>
<dbReference type="PROSITE" id="PS50850">
    <property type="entry name" value="MFS"/>
    <property type="match status" value="1"/>
</dbReference>
<comment type="similarity">
    <text evidence="6">Belongs to the major facilitator superfamily. Allantoate permease family.</text>
</comment>
<feature type="transmembrane region" description="Helical" evidence="7">
    <location>
        <begin position="183"/>
        <end position="205"/>
    </location>
</feature>
<sequence>MAIDDSQTADIAVGQKFTGHKRRDSVAVDGSVAGEALDVHLDPALERRLLMKLDIAFVPIIMLTYLSCFLDRSNIGNVKVAGMPEDIRASDSQFSTAISIFYVTYVLFESPWAVLMKKLTPRNILTGLCIVWSLTTVFSGFIDSVASLYATRLILGACEAGLFPCLNLYLTMVYRREEQAKRVSYLLSCAAISGAVGGLLAYGLLHMDGVAGKAGWRWVYIIEGIFSALCAVLIWFGLPNNPAEAYFLNEEEKWMMRVRNEQRRKYMGNEEFSWQEMRIALTDPKLFFSGLIQFCQDILLYGFSTFLPTILKGMGYNTLMSNVLTVPVYIWAAAVFVFLAFCSDRYSKFASFIFASNIFGIVGYILLLTVSHKPVQYFATFLIGISTYTGVGLNVAWINVNVAPQYRRALEIGLQQTIGNCAGIVAGQIYRNPPYVLGNSFSLGALVVSQIGVTFFGFYLRRENQVKARIENDEVQDTRRVQTGDAAVDFKYLY</sequence>
<evidence type="ECO:0000256" key="5">
    <source>
        <dbReference type="ARBA" id="ARBA00023136"/>
    </source>
</evidence>
<keyword evidence="10" id="KW-1185">Reference proteome</keyword>
<dbReference type="InterPro" id="IPR011701">
    <property type="entry name" value="MFS"/>
</dbReference>
<evidence type="ECO:0000256" key="1">
    <source>
        <dbReference type="ARBA" id="ARBA00004141"/>
    </source>
</evidence>
<evidence type="ECO:0000256" key="3">
    <source>
        <dbReference type="ARBA" id="ARBA00022692"/>
    </source>
</evidence>
<keyword evidence="3 7" id="KW-0812">Transmembrane</keyword>
<dbReference type="EMBL" id="JAPWDQ010000019">
    <property type="protein sequence ID" value="KAJ5466553.1"/>
    <property type="molecule type" value="Genomic_DNA"/>
</dbReference>
<feature type="transmembrane region" description="Helical" evidence="7">
    <location>
        <begin position="349"/>
        <end position="371"/>
    </location>
</feature>
<dbReference type="CDD" id="cd17327">
    <property type="entry name" value="MFS_FEN2_like"/>
    <property type="match status" value="1"/>
</dbReference>
<dbReference type="Pfam" id="PF07690">
    <property type="entry name" value="MFS_1"/>
    <property type="match status" value="1"/>
</dbReference>
<evidence type="ECO:0000256" key="2">
    <source>
        <dbReference type="ARBA" id="ARBA00022448"/>
    </source>
</evidence>
<keyword evidence="2" id="KW-0813">Transport</keyword>
<protein>
    <recommendedName>
        <fullName evidence="8">Major facilitator superfamily (MFS) profile domain-containing protein</fullName>
    </recommendedName>
</protein>
<keyword evidence="5 7" id="KW-0472">Membrane</keyword>
<dbReference type="GeneID" id="81629354"/>
<evidence type="ECO:0000256" key="6">
    <source>
        <dbReference type="ARBA" id="ARBA00037968"/>
    </source>
</evidence>
<dbReference type="GO" id="GO:0016020">
    <property type="term" value="C:membrane"/>
    <property type="evidence" value="ECO:0007669"/>
    <property type="project" value="UniProtKB-SubCell"/>
</dbReference>
<dbReference type="FunFam" id="1.20.1250.20:FF:000018">
    <property type="entry name" value="MFS transporter permease"/>
    <property type="match status" value="1"/>
</dbReference>
<dbReference type="RefSeq" id="XP_056785599.1">
    <property type="nucleotide sequence ID" value="XM_056939104.1"/>
</dbReference>
<accession>A0A9W9WK71</accession>
<dbReference type="InterPro" id="IPR020846">
    <property type="entry name" value="MFS_dom"/>
</dbReference>
<gene>
    <name evidence="9" type="ORF">N7539_009509</name>
</gene>
<dbReference type="AlphaFoldDB" id="A0A9W9WK71"/>
<feature type="transmembrane region" description="Helical" evidence="7">
    <location>
        <begin position="286"/>
        <end position="307"/>
    </location>
</feature>
<evidence type="ECO:0000256" key="4">
    <source>
        <dbReference type="ARBA" id="ARBA00022989"/>
    </source>
</evidence>
<feature type="transmembrane region" description="Helical" evidence="7">
    <location>
        <begin position="217"/>
        <end position="238"/>
    </location>
</feature>
<feature type="transmembrane region" description="Helical" evidence="7">
    <location>
        <begin position="124"/>
        <end position="142"/>
    </location>
</feature>
<feature type="transmembrane region" description="Helical" evidence="7">
    <location>
        <begin position="148"/>
        <end position="171"/>
    </location>
</feature>
<feature type="transmembrane region" description="Helical" evidence="7">
    <location>
        <begin position="412"/>
        <end position="430"/>
    </location>
</feature>
<evidence type="ECO:0000259" key="8">
    <source>
        <dbReference type="PROSITE" id="PS50850"/>
    </source>
</evidence>
<feature type="domain" description="Major facilitator superfamily (MFS) profile" evidence="8">
    <location>
        <begin position="57"/>
        <end position="465"/>
    </location>
</feature>
<comment type="caution">
    <text evidence="9">The sequence shown here is derived from an EMBL/GenBank/DDBJ whole genome shotgun (WGS) entry which is preliminary data.</text>
</comment>
<dbReference type="Gene3D" id="1.20.1250.20">
    <property type="entry name" value="MFS general substrate transporter like domains"/>
    <property type="match status" value="2"/>
</dbReference>
<dbReference type="Proteomes" id="UP001148312">
    <property type="component" value="Unassembled WGS sequence"/>
</dbReference>
<feature type="transmembrane region" description="Helical" evidence="7">
    <location>
        <begin position="436"/>
        <end position="460"/>
    </location>
</feature>
<feature type="transmembrane region" description="Helical" evidence="7">
    <location>
        <begin position="377"/>
        <end position="400"/>
    </location>
</feature>